<evidence type="ECO:0000259" key="7">
    <source>
        <dbReference type="Pfam" id="PF00884"/>
    </source>
</evidence>
<dbReference type="PANTHER" id="PTHR10342:SF273">
    <property type="entry name" value="RE14504P"/>
    <property type="match status" value="1"/>
</dbReference>
<gene>
    <name evidence="8" type="ORF">CHS0354_031814</name>
</gene>
<dbReference type="AlphaFoldDB" id="A0AAE0RXS3"/>
<dbReference type="InterPro" id="IPR024607">
    <property type="entry name" value="Sulfatase_CS"/>
</dbReference>
<dbReference type="PROSITE" id="PS00523">
    <property type="entry name" value="SULFATASE_1"/>
    <property type="match status" value="1"/>
</dbReference>
<evidence type="ECO:0000256" key="2">
    <source>
        <dbReference type="ARBA" id="ARBA00008779"/>
    </source>
</evidence>
<dbReference type="Pfam" id="PF00884">
    <property type="entry name" value="Sulfatase"/>
    <property type="match status" value="1"/>
</dbReference>
<evidence type="ECO:0000256" key="1">
    <source>
        <dbReference type="ARBA" id="ARBA00001913"/>
    </source>
</evidence>
<comment type="similarity">
    <text evidence="2">Belongs to the sulfatase family.</text>
</comment>
<sequence>MEKTMQHSLFILIGILTRTVTPHKRPHIIFIVADDLGWNDVGWINPDIYTPNLNQLAGKGVILNSSYAQPMCTPSRTAFMTGYYPFHTGLQHGVIYPDQPKYVPGNFTFLPQKLKKLGYATHMVGKWHLGFCNKIYTPTYRGFDSFFGSYSGAGDHYTHRQYKGYDFRWNNTVYKEAKGKYSTNLFAKYAVEVIEAHDPDKQPLFMYLAFKAVHTPLQVPKKYLKRYEHIENKDRRIYSGMVTAMDEAIGKIMTALREHEYMDNLLLVFTSDNGAASYISGSSWPLRGAKTTLWEGGTRVPGLVFSKTLLKKSQYVNNELVHAVDWFPTLLAAAGGKQPQGIDGINQWRVLQSGQKSARNEFIYNIDEVKGNAAIRMGDYKLIRGGSGRYNNWYRPRLQKDCDLVYHGSGIEMEDDAIKNRKSYIMRSLSEYATSFAEKTGMKSVWNSVTSWYKKMHCARMKEEERIEERKLMQPKIQLYNIKEDPLEQHNIAKGNYHIVQKLKRRLEMYEKTLVKAIEPPTNPKARPMYQNCTWSPGWC</sequence>
<keyword evidence="4" id="KW-0378">Hydrolase</keyword>
<evidence type="ECO:0000256" key="6">
    <source>
        <dbReference type="ARBA" id="ARBA00023180"/>
    </source>
</evidence>
<proteinExistence type="inferred from homology"/>
<dbReference type="GO" id="GO:0046872">
    <property type="term" value="F:metal ion binding"/>
    <property type="evidence" value="ECO:0007669"/>
    <property type="project" value="UniProtKB-KW"/>
</dbReference>
<dbReference type="InterPro" id="IPR017850">
    <property type="entry name" value="Alkaline_phosphatase_core_sf"/>
</dbReference>
<reference evidence="8" key="3">
    <citation type="submission" date="2023-05" db="EMBL/GenBank/DDBJ databases">
        <authorList>
            <person name="Smith C.H."/>
        </authorList>
    </citation>
    <scope>NUCLEOTIDE SEQUENCE</scope>
    <source>
        <strain evidence="8">CHS0354</strain>
        <tissue evidence="8">Mantle</tissue>
    </source>
</reference>
<dbReference type="PROSITE" id="PS00149">
    <property type="entry name" value="SULFATASE_2"/>
    <property type="match status" value="1"/>
</dbReference>
<reference evidence="8" key="1">
    <citation type="journal article" date="2021" name="Genome Biol. Evol.">
        <title>A High-Quality Reference Genome for a Parasitic Bivalve with Doubly Uniparental Inheritance (Bivalvia: Unionida).</title>
        <authorList>
            <person name="Smith C.H."/>
        </authorList>
    </citation>
    <scope>NUCLEOTIDE SEQUENCE</scope>
    <source>
        <strain evidence="8">CHS0354</strain>
    </source>
</reference>
<dbReference type="GO" id="GO:0008484">
    <property type="term" value="F:sulfuric ester hydrolase activity"/>
    <property type="evidence" value="ECO:0007669"/>
    <property type="project" value="InterPro"/>
</dbReference>
<dbReference type="InterPro" id="IPR000917">
    <property type="entry name" value="Sulfatase_N"/>
</dbReference>
<organism evidence="8 9">
    <name type="scientific">Potamilus streckersoni</name>
    <dbReference type="NCBI Taxonomy" id="2493646"/>
    <lineage>
        <taxon>Eukaryota</taxon>
        <taxon>Metazoa</taxon>
        <taxon>Spiralia</taxon>
        <taxon>Lophotrochozoa</taxon>
        <taxon>Mollusca</taxon>
        <taxon>Bivalvia</taxon>
        <taxon>Autobranchia</taxon>
        <taxon>Heteroconchia</taxon>
        <taxon>Palaeoheterodonta</taxon>
        <taxon>Unionida</taxon>
        <taxon>Unionoidea</taxon>
        <taxon>Unionidae</taxon>
        <taxon>Ambleminae</taxon>
        <taxon>Lampsilini</taxon>
        <taxon>Potamilus</taxon>
    </lineage>
</organism>
<accession>A0AAE0RXS3</accession>
<dbReference type="Gene3D" id="3.40.720.10">
    <property type="entry name" value="Alkaline Phosphatase, subunit A"/>
    <property type="match status" value="1"/>
</dbReference>
<dbReference type="InterPro" id="IPR047115">
    <property type="entry name" value="ARSB"/>
</dbReference>
<keyword evidence="3" id="KW-0479">Metal-binding</keyword>
<keyword evidence="6" id="KW-0325">Glycoprotein</keyword>
<dbReference type="PANTHER" id="PTHR10342">
    <property type="entry name" value="ARYLSULFATASE"/>
    <property type="match status" value="1"/>
</dbReference>
<dbReference type="EMBL" id="JAEAOA010001897">
    <property type="protein sequence ID" value="KAK3581480.1"/>
    <property type="molecule type" value="Genomic_DNA"/>
</dbReference>
<keyword evidence="9" id="KW-1185">Reference proteome</keyword>
<dbReference type="SUPFAM" id="SSF53649">
    <property type="entry name" value="Alkaline phosphatase-like"/>
    <property type="match status" value="1"/>
</dbReference>
<dbReference type="Proteomes" id="UP001195483">
    <property type="component" value="Unassembled WGS sequence"/>
</dbReference>
<protein>
    <recommendedName>
        <fullName evidence="7">Sulfatase N-terminal domain-containing protein</fullName>
    </recommendedName>
</protein>
<comment type="cofactor">
    <cofactor evidence="1">
        <name>Ca(2+)</name>
        <dbReference type="ChEBI" id="CHEBI:29108"/>
    </cofactor>
</comment>
<dbReference type="Gene3D" id="3.30.1120.10">
    <property type="match status" value="1"/>
</dbReference>
<feature type="domain" description="Sulfatase N-terminal" evidence="7">
    <location>
        <begin position="26"/>
        <end position="335"/>
    </location>
</feature>
<comment type="caution">
    <text evidence="8">The sequence shown here is derived from an EMBL/GenBank/DDBJ whole genome shotgun (WGS) entry which is preliminary data.</text>
</comment>
<evidence type="ECO:0000313" key="8">
    <source>
        <dbReference type="EMBL" id="KAK3581480.1"/>
    </source>
</evidence>
<evidence type="ECO:0000256" key="5">
    <source>
        <dbReference type="ARBA" id="ARBA00022837"/>
    </source>
</evidence>
<reference evidence="8" key="2">
    <citation type="journal article" date="2021" name="Genome Biol. Evol.">
        <title>Developing a high-quality reference genome for a parasitic bivalve with doubly uniparental inheritance (Bivalvia: Unionida).</title>
        <authorList>
            <person name="Smith C.H."/>
        </authorList>
    </citation>
    <scope>NUCLEOTIDE SEQUENCE</scope>
    <source>
        <strain evidence="8">CHS0354</strain>
        <tissue evidence="8">Mantle</tissue>
    </source>
</reference>
<dbReference type="CDD" id="cd16029">
    <property type="entry name" value="4-S"/>
    <property type="match status" value="1"/>
</dbReference>
<name>A0AAE0RXS3_9BIVA</name>
<keyword evidence="5" id="KW-0106">Calcium</keyword>
<evidence type="ECO:0000256" key="4">
    <source>
        <dbReference type="ARBA" id="ARBA00022801"/>
    </source>
</evidence>
<evidence type="ECO:0000256" key="3">
    <source>
        <dbReference type="ARBA" id="ARBA00022723"/>
    </source>
</evidence>
<evidence type="ECO:0000313" key="9">
    <source>
        <dbReference type="Proteomes" id="UP001195483"/>
    </source>
</evidence>